<dbReference type="InterPro" id="IPR058792">
    <property type="entry name" value="Beta-barrel_RND_2"/>
</dbReference>
<dbReference type="Pfam" id="PF25954">
    <property type="entry name" value="Beta-barrel_RND_2"/>
    <property type="match status" value="1"/>
</dbReference>
<dbReference type="InterPro" id="IPR006143">
    <property type="entry name" value="RND_pump_MFP"/>
</dbReference>
<comment type="caution">
    <text evidence="8">The sequence shown here is derived from an EMBL/GenBank/DDBJ whole genome shotgun (WGS) entry which is preliminary data.</text>
</comment>
<dbReference type="PROSITE" id="PS51257">
    <property type="entry name" value="PROKAR_LIPOPROTEIN"/>
    <property type="match status" value="1"/>
</dbReference>
<evidence type="ECO:0000313" key="9">
    <source>
        <dbReference type="Proteomes" id="UP000292639"/>
    </source>
</evidence>
<feature type="domain" description="YknX-like C-terminal permuted SH3-like" evidence="7">
    <location>
        <begin position="272"/>
        <end position="344"/>
    </location>
</feature>
<accession>A0A4Q9RC21</accession>
<dbReference type="Gene3D" id="2.40.50.100">
    <property type="match status" value="1"/>
</dbReference>
<evidence type="ECO:0000313" key="8">
    <source>
        <dbReference type="EMBL" id="TBU98328.1"/>
    </source>
</evidence>
<evidence type="ECO:0000256" key="4">
    <source>
        <dbReference type="SAM" id="SignalP"/>
    </source>
</evidence>
<feature type="compositionally biased region" description="Low complexity" evidence="3">
    <location>
        <begin position="356"/>
        <end position="369"/>
    </location>
</feature>
<protein>
    <submittedName>
        <fullName evidence="8">Efflux transporter periplasmic adaptor subunit</fullName>
    </submittedName>
</protein>
<dbReference type="Pfam" id="PF25989">
    <property type="entry name" value="YknX_C"/>
    <property type="match status" value="1"/>
</dbReference>
<gene>
    <name evidence="8" type="ORF">DNJ96_05970</name>
</gene>
<dbReference type="PANTHER" id="PTHR30469">
    <property type="entry name" value="MULTIDRUG RESISTANCE PROTEIN MDTA"/>
    <property type="match status" value="1"/>
</dbReference>
<dbReference type="Pfam" id="PF25917">
    <property type="entry name" value="BSH_RND"/>
    <property type="match status" value="1"/>
</dbReference>
<sequence length="369" mass="39101">MSARIVSRSLVLACAVWLAACSSGADEGGGWPATKVALATAERAEAPRAFHGVGELEAARQVELASETAGRITRIAFASGQAVKQGDLLVQINDAPEQAERLRLRAQLRNAERVLARTRQLKADQVATQEQLDNAQAAHDMALGQLRQIEAVIAQKAIRAPFAGVIGIRRVHEGQYLSAGDAIASLVDAGTLNVNFALDEQAIPQLQPGQPVEVRVDAWPQRRFAAQVAAIDPLVGKSRTVQVQASVPNDDGVLQAGMFANVRVLRQQPTPVLAVPETAVTYTAYGQTVFVAVPNEHQGLSVRRVAVKTGERWGGRVEIAEGLEDGDQVVVSGQLKLSDGMPVEPVAHDALRGDGTETPAPAAAQEQAS</sequence>
<dbReference type="RefSeq" id="WP_131184679.1">
    <property type="nucleotide sequence ID" value="NZ_QJUO01000016.1"/>
</dbReference>
<evidence type="ECO:0000256" key="3">
    <source>
        <dbReference type="SAM" id="MobiDB-lite"/>
    </source>
</evidence>
<dbReference type="Gene3D" id="2.40.30.170">
    <property type="match status" value="1"/>
</dbReference>
<dbReference type="FunFam" id="2.40.30.170:FF:000010">
    <property type="entry name" value="Efflux RND transporter periplasmic adaptor subunit"/>
    <property type="match status" value="1"/>
</dbReference>
<dbReference type="Proteomes" id="UP000292639">
    <property type="component" value="Unassembled WGS sequence"/>
</dbReference>
<proteinExistence type="inferred from homology"/>
<name>A0A4Q9RC21_9GAMM</name>
<feature type="region of interest" description="Disordered" evidence="3">
    <location>
        <begin position="350"/>
        <end position="369"/>
    </location>
</feature>
<reference evidence="8 9" key="1">
    <citation type="submission" date="2018-06" db="EMBL/GenBank/DDBJ databases">
        <title>Three novel Pseudomonas species isolated from symptomatic oak.</title>
        <authorList>
            <person name="Bueno-Gonzalez V."/>
            <person name="Brady C."/>
        </authorList>
    </citation>
    <scope>NUCLEOTIDE SEQUENCE [LARGE SCALE GENOMIC DNA]</scope>
    <source>
        <strain evidence="8 9">P17C</strain>
    </source>
</reference>
<organism evidence="8 9">
    <name type="scientific">Stutzerimonas kirkiae</name>
    <dbReference type="NCBI Taxonomy" id="2211392"/>
    <lineage>
        <taxon>Bacteria</taxon>
        <taxon>Pseudomonadati</taxon>
        <taxon>Pseudomonadota</taxon>
        <taxon>Gammaproteobacteria</taxon>
        <taxon>Pseudomonadales</taxon>
        <taxon>Pseudomonadaceae</taxon>
        <taxon>Stutzerimonas</taxon>
    </lineage>
</organism>
<evidence type="ECO:0000259" key="6">
    <source>
        <dbReference type="Pfam" id="PF25954"/>
    </source>
</evidence>
<dbReference type="GO" id="GO:0015562">
    <property type="term" value="F:efflux transmembrane transporter activity"/>
    <property type="evidence" value="ECO:0007669"/>
    <property type="project" value="TreeGrafter"/>
</dbReference>
<dbReference type="Gene3D" id="2.40.420.20">
    <property type="match status" value="1"/>
</dbReference>
<comment type="similarity">
    <text evidence="1">Belongs to the membrane fusion protein (MFP) (TC 8.A.1) family.</text>
</comment>
<dbReference type="NCBIfam" id="TIGR01730">
    <property type="entry name" value="RND_mfp"/>
    <property type="match status" value="1"/>
</dbReference>
<dbReference type="InterPro" id="IPR058637">
    <property type="entry name" value="YknX-like_C"/>
</dbReference>
<dbReference type="AlphaFoldDB" id="A0A4Q9RC21"/>
<feature type="signal peptide" evidence="4">
    <location>
        <begin position="1"/>
        <end position="25"/>
    </location>
</feature>
<keyword evidence="4" id="KW-0732">Signal</keyword>
<dbReference type="SUPFAM" id="SSF111369">
    <property type="entry name" value="HlyD-like secretion proteins"/>
    <property type="match status" value="1"/>
</dbReference>
<feature type="domain" description="CusB-like beta-barrel" evidence="6">
    <location>
        <begin position="194"/>
        <end position="266"/>
    </location>
</feature>
<evidence type="ECO:0000259" key="7">
    <source>
        <dbReference type="Pfam" id="PF25989"/>
    </source>
</evidence>
<dbReference type="PANTHER" id="PTHR30469:SF29">
    <property type="entry name" value="BLR2860 PROTEIN"/>
    <property type="match status" value="1"/>
</dbReference>
<keyword evidence="9" id="KW-1185">Reference proteome</keyword>
<evidence type="ECO:0000256" key="2">
    <source>
        <dbReference type="ARBA" id="ARBA00023054"/>
    </source>
</evidence>
<dbReference type="GO" id="GO:1990281">
    <property type="term" value="C:efflux pump complex"/>
    <property type="evidence" value="ECO:0007669"/>
    <property type="project" value="TreeGrafter"/>
</dbReference>
<evidence type="ECO:0000256" key="1">
    <source>
        <dbReference type="ARBA" id="ARBA00009477"/>
    </source>
</evidence>
<dbReference type="EMBL" id="QJUP01000005">
    <property type="protein sequence ID" value="TBU98328.1"/>
    <property type="molecule type" value="Genomic_DNA"/>
</dbReference>
<evidence type="ECO:0000259" key="5">
    <source>
        <dbReference type="Pfam" id="PF25917"/>
    </source>
</evidence>
<keyword evidence="2" id="KW-0175">Coiled coil</keyword>
<dbReference type="Gene3D" id="1.10.287.470">
    <property type="entry name" value="Helix hairpin bin"/>
    <property type="match status" value="1"/>
</dbReference>
<dbReference type="InterPro" id="IPR058625">
    <property type="entry name" value="MdtA-like_BSH"/>
</dbReference>
<feature type="domain" description="Multidrug resistance protein MdtA-like barrel-sandwich hybrid" evidence="5">
    <location>
        <begin position="60"/>
        <end position="187"/>
    </location>
</feature>
<feature type="chain" id="PRO_5020633794" evidence="4">
    <location>
        <begin position="26"/>
        <end position="369"/>
    </location>
</feature>